<dbReference type="InterPro" id="IPR024983">
    <property type="entry name" value="CHAT_dom"/>
</dbReference>
<evidence type="ECO:0000259" key="2">
    <source>
        <dbReference type="Pfam" id="PF12770"/>
    </source>
</evidence>
<dbReference type="GeneID" id="42056248"/>
<dbReference type="AlphaFoldDB" id="A0A1L7W0J6"/>
<protein>
    <recommendedName>
        <fullName evidence="2">CHAT domain-containing protein</fullName>
    </recommendedName>
</protein>
<keyword evidence="4" id="KW-1185">Reference proteome</keyword>
<evidence type="ECO:0000256" key="1">
    <source>
        <dbReference type="SAM" id="MobiDB-lite"/>
    </source>
</evidence>
<dbReference type="EMBL" id="FJOF01000010">
    <property type="protein sequence ID" value="CZR45932.1"/>
    <property type="molecule type" value="Genomic_DNA"/>
</dbReference>
<organism evidence="3 4">
    <name type="scientific">Fusarium proliferatum (strain ET1)</name>
    <name type="common">Orchid endophyte fungus</name>
    <dbReference type="NCBI Taxonomy" id="1227346"/>
    <lineage>
        <taxon>Eukaryota</taxon>
        <taxon>Fungi</taxon>
        <taxon>Dikarya</taxon>
        <taxon>Ascomycota</taxon>
        <taxon>Pezizomycotina</taxon>
        <taxon>Sordariomycetes</taxon>
        <taxon>Hypocreomycetidae</taxon>
        <taxon>Hypocreales</taxon>
        <taxon>Nectriaceae</taxon>
        <taxon>Fusarium</taxon>
        <taxon>Fusarium fujikuroi species complex</taxon>
    </lineage>
</organism>
<evidence type="ECO:0000313" key="3">
    <source>
        <dbReference type="EMBL" id="CZR45932.1"/>
    </source>
</evidence>
<gene>
    <name evidence="3" type="ORF">FPRO_11379</name>
</gene>
<dbReference type="Pfam" id="PF12770">
    <property type="entry name" value="CHAT"/>
    <property type="match status" value="1"/>
</dbReference>
<feature type="region of interest" description="Disordered" evidence="1">
    <location>
        <begin position="1"/>
        <end position="25"/>
    </location>
</feature>
<dbReference type="Proteomes" id="UP000183971">
    <property type="component" value="Unassembled WGS sequence"/>
</dbReference>
<reference evidence="4" key="1">
    <citation type="journal article" date="2016" name="Genome Biol. Evol.">
        <title>Comparative 'omics' of the Fusarium fujikuroi species complex highlights differences in genetic potential and metabolite synthesis.</title>
        <authorList>
            <person name="Niehaus E.-M."/>
            <person name="Muensterkoetter M."/>
            <person name="Proctor R.H."/>
            <person name="Brown D.W."/>
            <person name="Sharon A."/>
            <person name="Idan Y."/>
            <person name="Oren-Young L."/>
            <person name="Sieber C.M."/>
            <person name="Novak O."/>
            <person name="Pencik A."/>
            <person name="Tarkowska D."/>
            <person name="Hromadova K."/>
            <person name="Freeman S."/>
            <person name="Maymon M."/>
            <person name="Elazar M."/>
            <person name="Youssef S.A."/>
            <person name="El-Shabrawy E.S.M."/>
            <person name="Shalaby A.B.A."/>
            <person name="Houterman P."/>
            <person name="Brock N.L."/>
            <person name="Burkhardt I."/>
            <person name="Tsavkelova E.A."/>
            <person name="Dickschat J.S."/>
            <person name="Galuszka P."/>
            <person name="Gueldener U."/>
            <person name="Tudzynski B."/>
        </authorList>
    </citation>
    <scope>NUCLEOTIDE SEQUENCE [LARGE SCALE GENOMIC DNA]</scope>
    <source>
        <strain evidence="4">ET1</strain>
    </source>
</reference>
<feature type="domain" description="CHAT" evidence="2">
    <location>
        <begin position="553"/>
        <end position="845"/>
    </location>
</feature>
<comment type="caution">
    <text evidence="3">The sequence shown here is derived from an EMBL/GenBank/DDBJ whole genome shotgun (WGS) entry which is preliminary data.</text>
</comment>
<accession>A0A1L7W0J6</accession>
<name>A0A1L7W0J6_FUSPR</name>
<dbReference type="VEuPathDB" id="FungiDB:FPRO_11379"/>
<evidence type="ECO:0000313" key="4">
    <source>
        <dbReference type="Proteomes" id="UP000183971"/>
    </source>
</evidence>
<dbReference type="InterPro" id="IPR011990">
    <property type="entry name" value="TPR-like_helical_dom_sf"/>
</dbReference>
<dbReference type="Gene3D" id="1.25.40.10">
    <property type="entry name" value="Tetratricopeptide repeat domain"/>
    <property type="match status" value="1"/>
</dbReference>
<dbReference type="RefSeq" id="XP_031086466.1">
    <property type="nucleotide sequence ID" value="XM_031220849.1"/>
</dbReference>
<sequence length="845" mass="94296">MEKLDQDILEATTNMPTEPEKDDAGKESLEKLADLLIARYQQTGNTDDLRESLRHKMLLFRSLHIPIEASLWYVVIIDESIGSDVPCRYEETNDPEDLRAAITICWQVFFEEPRNAEHEALRVRLPFILRTITLLLYEESGSLGDIEMAASYSRQVLPFVPNDIEDRANPLDEFARTLFKKYQVQENPDILTVGIPLSRDAISATPEGHPELPARVANLGAWLLRRYERNGNTNDLREAIEKTELAISLLDKDNFNQLRFLTNLGIMLFRQLELTWDENDPEQAEIMASRADIGRGLHVNSIAHPLLGIEAARDAIRIFKFHGRLEEANSLTQKALQLLPMACHPTIAQQEQQHAIQQMSRFAAEACSLSLLVGKTQEALLSIEFSCELILYHLIKYRNKLPLLEQQSKRSAERFDQLRSAAAQPVDTVNQVTIQDRIVPEAQDFAHDHDFELAVIRNLPNFQNFLTLPNLDDLVKGVTDGSIVIVNITALSSDAIIILPSGKGIRSLNLPKATSVGNLFLDKYSKAFGRVRKSQGLEEPDIESDKDLYDEQFLSWLWTACVSPIVKEIVESQSSSSTSRVWWIGTGIASRFPFHAAGNSEGSTLDNVISSYIPSITSLIEAKASVTCSGINGNNGDRNSLRIVMTPRDSDECQPPEPTDVRRIIEEALGVTFKVVALSEPSLEETLQSLRRSQVIHFICDGYSDPLKPSQSYIQVHRCLSLGAGEEKLTVELTSNNTTLDKSQIAFLSLYPSAEGKAKQSTDGGLGIISAFQLAGFKHVVGSLSNSDGASHAHVTESFYQSIKENGLVENADWVVAEALHDALRNARDHDKDPHWWAPYVHSGA</sequence>
<proteinExistence type="predicted"/>